<dbReference type="Gene3D" id="3.30.420.40">
    <property type="match status" value="1"/>
</dbReference>
<keyword evidence="1" id="KW-1185">Reference proteome</keyword>
<protein>
    <submittedName>
        <fullName evidence="2">Uncharacterized protein</fullName>
    </submittedName>
</protein>
<evidence type="ECO:0000313" key="2">
    <source>
        <dbReference type="WBParaSite" id="PDA_v2.g1745.t1"/>
    </source>
</evidence>
<organism evidence="1 2">
    <name type="scientific">Panagrolaimus davidi</name>
    <dbReference type="NCBI Taxonomy" id="227884"/>
    <lineage>
        <taxon>Eukaryota</taxon>
        <taxon>Metazoa</taxon>
        <taxon>Ecdysozoa</taxon>
        <taxon>Nematoda</taxon>
        <taxon>Chromadorea</taxon>
        <taxon>Rhabditida</taxon>
        <taxon>Tylenchina</taxon>
        <taxon>Panagrolaimomorpha</taxon>
        <taxon>Panagrolaimoidea</taxon>
        <taxon>Panagrolaimidae</taxon>
        <taxon>Panagrolaimus</taxon>
    </lineage>
</organism>
<name>A0A914PN98_9BILA</name>
<dbReference type="AlphaFoldDB" id="A0A914PN98"/>
<dbReference type="WBParaSite" id="PDA_v2.g1745.t1">
    <property type="protein sequence ID" value="PDA_v2.g1745.t1"/>
    <property type="gene ID" value="PDA_v2.g1745"/>
</dbReference>
<proteinExistence type="predicted"/>
<accession>A0A914PN98</accession>
<sequence length="543" mass="63370">MFSILQEFTNEKRLIGFITNHGDDTFILAIFDSETKKLVTKFACKSVHAKMFINEISKFAANLFKAFIIDLFGLKFELKEPYRNTYEFCEVLKQKFNDLQIPSYFISEENYLFSSLIIASKILSKNDEIALIILPHKTSFMFSSNIFGLTVGEFKFTSNGYKLIKHKTLSSLNVNVSPEILCHQICGSLNHPQKIIIASFDCERIPFYQIFNSANLIFINEASEFYWEKFVVKICKWLFDKNFVKYYILPTVAKSIRIYGYFGSTNNILEILNIKVGENLPLTKTAIISKSVPEIHAIIGDKRQKFRQKMKLPENCHRFQISVTMDEENFESIEILPKCFKGFDKILTKIDTKLESKIPLIGFFDNSSVICIYKNSEERYKFLNEWNGMYGNYCFISFDQKRPKFGQKAIDSLNTKNTSVIFDLIKIMSMSPENIKPDKKWGFTITKNAENRILLKFVNFDGRKKRSTPAFLMALLLRKHLKVIERKIGEKPTKIAFWIMKQKYSEEEIRRIKEGLKKSCNFLKINCCFVDFKNFCNDFGESK</sequence>
<evidence type="ECO:0000313" key="1">
    <source>
        <dbReference type="Proteomes" id="UP000887578"/>
    </source>
</evidence>
<reference evidence="2" key="1">
    <citation type="submission" date="2022-11" db="UniProtKB">
        <authorList>
            <consortium name="WormBaseParasite"/>
        </authorList>
    </citation>
    <scope>IDENTIFICATION</scope>
</reference>
<dbReference type="Proteomes" id="UP000887578">
    <property type="component" value="Unplaced"/>
</dbReference>